<keyword evidence="2" id="KW-0472">Membrane</keyword>
<accession>A0A9J6GPN9</accession>
<name>A0A9J6GPN9_HAELO</name>
<feature type="transmembrane region" description="Helical" evidence="2">
    <location>
        <begin position="170"/>
        <end position="189"/>
    </location>
</feature>
<dbReference type="PANTHER" id="PTHR11360">
    <property type="entry name" value="MONOCARBOXYLATE TRANSPORTER"/>
    <property type="match status" value="1"/>
</dbReference>
<feature type="compositionally biased region" description="Polar residues" evidence="1">
    <location>
        <begin position="1"/>
        <end position="10"/>
    </location>
</feature>
<dbReference type="Gene3D" id="1.20.1250.20">
    <property type="entry name" value="MFS general substrate transporter like domains"/>
    <property type="match status" value="1"/>
</dbReference>
<gene>
    <name evidence="3" type="ORF">HPB48_016060</name>
</gene>
<dbReference type="OrthoDB" id="6416467at2759"/>
<protein>
    <recommendedName>
        <fullName evidence="5">Monocarboxylate transporter</fullName>
    </recommendedName>
</protein>
<dbReference type="InterPro" id="IPR050327">
    <property type="entry name" value="Proton-linked_MCT"/>
</dbReference>
<keyword evidence="2" id="KW-1133">Transmembrane helix</keyword>
<keyword evidence="2" id="KW-0812">Transmembrane</keyword>
<dbReference type="OMA" id="FRDYQKS"/>
<feature type="transmembrane region" description="Helical" evidence="2">
    <location>
        <begin position="80"/>
        <end position="99"/>
    </location>
</feature>
<dbReference type="Proteomes" id="UP000821853">
    <property type="component" value="Unassembled WGS sequence"/>
</dbReference>
<dbReference type="EMBL" id="JABSTR010000008">
    <property type="protein sequence ID" value="KAH9377331.1"/>
    <property type="molecule type" value="Genomic_DNA"/>
</dbReference>
<dbReference type="SUPFAM" id="SSF103473">
    <property type="entry name" value="MFS general substrate transporter"/>
    <property type="match status" value="1"/>
</dbReference>
<keyword evidence="4" id="KW-1185">Reference proteome</keyword>
<comment type="caution">
    <text evidence="3">The sequence shown here is derived from an EMBL/GenBank/DDBJ whole genome shotgun (WGS) entry which is preliminary data.</text>
</comment>
<dbReference type="InterPro" id="IPR036259">
    <property type="entry name" value="MFS_trans_sf"/>
</dbReference>
<evidence type="ECO:0008006" key="5">
    <source>
        <dbReference type="Google" id="ProtNLM"/>
    </source>
</evidence>
<feature type="transmembrane region" description="Helical" evidence="2">
    <location>
        <begin position="137"/>
        <end position="158"/>
    </location>
</feature>
<proteinExistence type="predicted"/>
<sequence>MADFSVSTEENGAKSKAAGDTSTNLKAPANPWSLRHGLTVLKCAMFYVIMFTYIIFGYNFDVFMTTIVDFAIDRGTSVESAVGLIPLFSMTDTFGRLFIPLLADRGYLTRSCLAMVTYLWMATVLMCLPLVRGYPQLLAACLCLAMAIGCGVTMYPTLMADYIGIQRLPISYGIVGAVAGPVFLAKPFFIGKLPLYGRACLVTLSLR</sequence>
<dbReference type="PANTHER" id="PTHR11360:SF303">
    <property type="entry name" value="MAJOR FACILITATOR SUPERFAMILY (MFS) PROFILE DOMAIN-CONTAINING PROTEIN"/>
    <property type="match status" value="1"/>
</dbReference>
<evidence type="ECO:0000313" key="3">
    <source>
        <dbReference type="EMBL" id="KAH9377331.1"/>
    </source>
</evidence>
<reference evidence="3 4" key="1">
    <citation type="journal article" date="2020" name="Cell">
        <title>Large-Scale Comparative Analyses of Tick Genomes Elucidate Their Genetic Diversity and Vector Capacities.</title>
        <authorList>
            <consortium name="Tick Genome and Microbiome Consortium (TIGMIC)"/>
            <person name="Jia N."/>
            <person name="Wang J."/>
            <person name="Shi W."/>
            <person name="Du L."/>
            <person name="Sun Y."/>
            <person name="Zhan W."/>
            <person name="Jiang J.F."/>
            <person name="Wang Q."/>
            <person name="Zhang B."/>
            <person name="Ji P."/>
            <person name="Bell-Sakyi L."/>
            <person name="Cui X.M."/>
            <person name="Yuan T.T."/>
            <person name="Jiang B.G."/>
            <person name="Yang W.F."/>
            <person name="Lam T.T."/>
            <person name="Chang Q.C."/>
            <person name="Ding S.J."/>
            <person name="Wang X.J."/>
            <person name="Zhu J.G."/>
            <person name="Ruan X.D."/>
            <person name="Zhao L."/>
            <person name="Wei J.T."/>
            <person name="Ye R.Z."/>
            <person name="Que T.C."/>
            <person name="Du C.H."/>
            <person name="Zhou Y.H."/>
            <person name="Cheng J.X."/>
            <person name="Dai P.F."/>
            <person name="Guo W.B."/>
            <person name="Han X.H."/>
            <person name="Huang E.J."/>
            <person name="Li L.F."/>
            <person name="Wei W."/>
            <person name="Gao Y.C."/>
            <person name="Liu J.Z."/>
            <person name="Shao H.Z."/>
            <person name="Wang X."/>
            <person name="Wang C.C."/>
            <person name="Yang T.C."/>
            <person name="Huo Q.B."/>
            <person name="Li W."/>
            <person name="Chen H.Y."/>
            <person name="Chen S.E."/>
            <person name="Zhou L.G."/>
            <person name="Ni X.B."/>
            <person name="Tian J.H."/>
            <person name="Sheng Y."/>
            <person name="Liu T."/>
            <person name="Pan Y.S."/>
            <person name="Xia L.Y."/>
            <person name="Li J."/>
            <person name="Zhao F."/>
            <person name="Cao W.C."/>
        </authorList>
    </citation>
    <scope>NUCLEOTIDE SEQUENCE [LARGE SCALE GENOMIC DNA]</scope>
    <source>
        <strain evidence="3">HaeL-2018</strain>
    </source>
</reference>
<dbReference type="AlphaFoldDB" id="A0A9J6GPN9"/>
<evidence type="ECO:0000313" key="4">
    <source>
        <dbReference type="Proteomes" id="UP000821853"/>
    </source>
</evidence>
<dbReference type="VEuPathDB" id="VectorBase:HLOH_049556"/>
<feature type="region of interest" description="Disordered" evidence="1">
    <location>
        <begin position="1"/>
        <end position="22"/>
    </location>
</feature>
<feature type="transmembrane region" description="Helical" evidence="2">
    <location>
        <begin position="40"/>
        <end position="60"/>
    </location>
</feature>
<evidence type="ECO:0000256" key="2">
    <source>
        <dbReference type="SAM" id="Phobius"/>
    </source>
</evidence>
<dbReference type="GO" id="GO:0008028">
    <property type="term" value="F:monocarboxylic acid transmembrane transporter activity"/>
    <property type="evidence" value="ECO:0007669"/>
    <property type="project" value="TreeGrafter"/>
</dbReference>
<feature type="transmembrane region" description="Helical" evidence="2">
    <location>
        <begin position="111"/>
        <end position="131"/>
    </location>
</feature>
<organism evidence="3 4">
    <name type="scientific">Haemaphysalis longicornis</name>
    <name type="common">Bush tick</name>
    <dbReference type="NCBI Taxonomy" id="44386"/>
    <lineage>
        <taxon>Eukaryota</taxon>
        <taxon>Metazoa</taxon>
        <taxon>Ecdysozoa</taxon>
        <taxon>Arthropoda</taxon>
        <taxon>Chelicerata</taxon>
        <taxon>Arachnida</taxon>
        <taxon>Acari</taxon>
        <taxon>Parasitiformes</taxon>
        <taxon>Ixodida</taxon>
        <taxon>Ixodoidea</taxon>
        <taxon>Ixodidae</taxon>
        <taxon>Haemaphysalinae</taxon>
        <taxon>Haemaphysalis</taxon>
    </lineage>
</organism>
<evidence type="ECO:0000256" key="1">
    <source>
        <dbReference type="SAM" id="MobiDB-lite"/>
    </source>
</evidence>